<comment type="caution">
    <text evidence="2">The sequence shown here is derived from an EMBL/GenBank/DDBJ whole genome shotgun (WGS) entry which is preliminary data.</text>
</comment>
<reference evidence="2" key="2">
    <citation type="journal article" date="2021" name="PeerJ">
        <title>Extensive microbial diversity within the chicken gut microbiome revealed by metagenomics and culture.</title>
        <authorList>
            <person name="Gilroy R."/>
            <person name="Ravi A."/>
            <person name="Getino M."/>
            <person name="Pursley I."/>
            <person name="Horton D.L."/>
            <person name="Alikhan N.F."/>
            <person name="Baker D."/>
            <person name="Gharbi K."/>
            <person name="Hall N."/>
            <person name="Watson M."/>
            <person name="Adriaenssens E.M."/>
            <person name="Foster-Nyarko E."/>
            <person name="Jarju S."/>
            <person name="Secka A."/>
            <person name="Antonio M."/>
            <person name="Oren A."/>
            <person name="Chaudhuri R.R."/>
            <person name="La Ragione R."/>
            <person name="Hildebrand F."/>
            <person name="Pallen M.J."/>
        </authorList>
    </citation>
    <scope>NUCLEOTIDE SEQUENCE</scope>
    <source>
        <strain evidence="2">ChiHile30-977</strain>
    </source>
</reference>
<feature type="domain" description="Putative regulatory protein FmdB zinc ribbon" evidence="1">
    <location>
        <begin position="1"/>
        <end position="41"/>
    </location>
</feature>
<protein>
    <submittedName>
        <fullName evidence="2">Zinc ribbon domain-containing protein</fullName>
    </submittedName>
</protein>
<dbReference type="EMBL" id="DVFI01000122">
    <property type="protein sequence ID" value="HIQ63720.1"/>
    <property type="molecule type" value="Genomic_DNA"/>
</dbReference>
<accession>A0A9D0YZH6</accession>
<organism evidence="2 3">
    <name type="scientific">Candidatus Avichristensenella intestinipullorum</name>
    <dbReference type="NCBI Taxonomy" id="2840693"/>
    <lineage>
        <taxon>Bacteria</taxon>
        <taxon>Bacillati</taxon>
        <taxon>Bacillota</taxon>
        <taxon>Clostridia</taxon>
        <taxon>Candidatus Avichristensenella</taxon>
    </lineage>
</organism>
<evidence type="ECO:0000313" key="3">
    <source>
        <dbReference type="Proteomes" id="UP000886819"/>
    </source>
</evidence>
<dbReference type="AlphaFoldDB" id="A0A9D0YZH6"/>
<sequence>MPLLKYRCKTCGAVFDALVTLSRMDDVRCEKCGGEVSRAYEGACLFGMAGSSAGRGAGCSGDCSSCAGCGHDSHSAGCQCGACH</sequence>
<dbReference type="InterPro" id="IPR013429">
    <property type="entry name" value="Regulatory_FmdB_Zinc_ribbon"/>
</dbReference>
<dbReference type="SMART" id="SM00834">
    <property type="entry name" value="CxxC_CXXC_SSSS"/>
    <property type="match status" value="1"/>
</dbReference>
<evidence type="ECO:0000259" key="1">
    <source>
        <dbReference type="SMART" id="SM00834"/>
    </source>
</evidence>
<dbReference type="Proteomes" id="UP000886819">
    <property type="component" value="Unassembled WGS sequence"/>
</dbReference>
<reference evidence="2" key="1">
    <citation type="submission" date="2020-10" db="EMBL/GenBank/DDBJ databases">
        <authorList>
            <person name="Gilroy R."/>
        </authorList>
    </citation>
    <scope>NUCLEOTIDE SEQUENCE</scope>
    <source>
        <strain evidence="2">ChiHile30-977</strain>
    </source>
</reference>
<dbReference type="NCBIfam" id="TIGR02605">
    <property type="entry name" value="CxxC_CxxC_SSSS"/>
    <property type="match status" value="1"/>
</dbReference>
<evidence type="ECO:0000313" key="2">
    <source>
        <dbReference type="EMBL" id="HIQ63720.1"/>
    </source>
</evidence>
<gene>
    <name evidence="2" type="ORF">IAA66_09100</name>
</gene>
<name>A0A9D0YZH6_9FIRM</name>
<proteinExistence type="predicted"/>
<dbReference type="Pfam" id="PF09723">
    <property type="entry name" value="Zn_ribbon_8"/>
    <property type="match status" value="1"/>
</dbReference>
<dbReference type="Gene3D" id="2.20.28.30">
    <property type="entry name" value="RNA polymerase ii, chain L"/>
    <property type="match status" value="1"/>
</dbReference>